<dbReference type="Proteomes" id="UP001161247">
    <property type="component" value="Chromosome 2"/>
</dbReference>
<sequence>MKLSSIEVSSRNMFQDQKNESSDDSRVRQSGFVADIASDFSNLSDQEQGWLIMLYNSRTKDTSPAADGISEGSICNDQQLGATVAVDHAKTSTTTSSGAGEVCTDLICNDSDQTRQLDLSADSVSLEQLDQDYLETQEDERANMGKIKLREVEIVPQKVANGNKSQVQHTDSSDD</sequence>
<reference evidence="2" key="1">
    <citation type="submission" date="2023-03" db="EMBL/GenBank/DDBJ databases">
        <authorList>
            <person name="Julca I."/>
        </authorList>
    </citation>
    <scope>NUCLEOTIDE SEQUENCE</scope>
</reference>
<protein>
    <submittedName>
        <fullName evidence="2">OLC1v1032334C1</fullName>
    </submittedName>
</protein>
<keyword evidence="3" id="KW-1185">Reference proteome</keyword>
<evidence type="ECO:0000313" key="3">
    <source>
        <dbReference type="Proteomes" id="UP001161247"/>
    </source>
</evidence>
<gene>
    <name evidence="2" type="ORF">OLC1_LOCUS7039</name>
</gene>
<dbReference type="EMBL" id="OX459119">
    <property type="protein sequence ID" value="CAI9096238.1"/>
    <property type="molecule type" value="Genomic_DNA"/>
</dbReference>
<organism evidence="2 3">
    <name type="scientific">Oldenlandia corymbosa var. corymbosa</name>
    <dbReference type="NCBI Taxonomy" id="529605"/>
    <lineage>
        <taxon>Eukaryota</taxon>
        <taxon>Viridiplantae</taxon>
        <taxon>Streptophyta</taxon>
        <taxon>Embryophyta</taxon>
        <taxon>Tracheophyta</taxon>
        <taxon>Spermatophyta</taxon>
        <taxon>Magnoliopsida</taxon>
        <taxon>eudicotyledons</taxon>
        <taxon>Gunneridae</taxon>
        <taxon>Pentapetalae</taxon>
        <taxon>asterids</taxon>
        <taxon>lamiids</taxon>
        <taxon>Gentianales</taxon>
        <taxon>Rubiaceae</taxon>
        <taxon>Rubioideae</taxon>
        <taxon>Spermacoceae</taxon>
        <taxon>Hedyotis-Oldenlandia complex</taxon>
        <taxon>Oldenlandia</taxon>
    </lineage>
</organism>
<feature type="compositionally biased region" description="Polar residues" evidence="1">
    <location>
        <begin position="1"/>
        <end position="16"/>
    </location>
</feature>
<feature type="region of interest" description="Disordered" evidence="1">
    <location>
        <begin position="1"/>
        <end position="27"/>
    </location>
</feature>
<accession>A0AAV1CNN9</accession>
<feature type="compositionally biased region" description="Basic and acidic residues" evidence="1">
    <location>
        <begin position="17"/>
        <end position="27"/>
    </location>
</feature>
<proteinExistence type="predicted"/>
<evidence type="ECO:0000313" key="2">
    <source>
        <dbReference type="EMBL" id="CAI9096238.1"/>
    </source>
</evidence>
<dbReference type="AlphaFoldDB" id="A0AAV1CNN9"/>
<evidence type="ECO:0000256" key="1">
    <source>
        <dbReference type="SAM" id="MobiDB-lite"/>
    </source>
</evidence>
<name>A0AAV1CNN9_OLDCO</name>